<geneLocation type="plasmid" evidence="1">
    <name>pColt5.8a</name>
</geneLocation>
<accession>A0A7S4ZVH2</accession>
<dbReference type="AlphaFoldDB" id="A0A7S4ZVH2"/>
<protein>
    <submittedName>
        <fullName evidence="3">Uncharacterized protein</fullName>
    </submittedName>
</protein>
<evidence type="ECO:0000313" key="2">
    <source>
        <dbReference type="EMBL" id="QCL10316.1"/>
    </source>
</evidence>
<dbReference type="EMBL" id="MK318988">
    <property type="protein sequence ID" value="QCL10471.1"/>
    <property type="molecule type" value="Genomic_DNA"/>
</dbReference>
<evidence type="ECO:0000313" key="3">
    <source>
        <dbReference type="EMBL" id="QCL10471.1"/>
    </source>
</evidence>
<geneLocation type="plasmid" evidence="2">
    <name>pC6.5b</name>
</geneLocation>
<organism evidence="3">
    <name type="scientific">Rhizobium rhizogenes</name>
    <name type="common">Agrobacterium rhizogenes</name>
    <dbReference type="NCBI Taxonomy" id="359"/>
    <lineage>
        <taxon>Bacteria</taxon>
        <taxon>Pseudomonadati</taxon>
        <taxon>Pseudomonadota</taxon>
        <taxon>Alphaproteobacteria</taxon>
        <taxon>Hyphomicrobiales</taxon>
        <taxon>Rhizobiaceae</taxon>
        <taxon>Rhizobium/Agrobacterium group</taxon>
        <taxon>Rhizobium</taxon>
    </lineage>
</organism>
<geneLocation type="plasmid" evidence="3">
    <name>pC6.5c</name>
</geneLocation>
<keyword evidence="3" id="KW-0614">Plasmid</keyword>
<name>A0A7S4ZVH2_RHIRH</name>
<evidence type="ECO:0000313" key="1">
    <source>
        <dbReference type="EMBL" id="QCL09680.1"/>
    </source>
</evidence>
<reference evidence="3" key="1">
    <citation type="submission" date="2018-12" db="EMBL/GenBank/DDBJ databases">
        <title>Three Rhizobium rhizogenes strains isolated from the same crown gall tumor carry diverse plasmids.</title>
        <authorList>
            <person name="Pulawska J."/>
            <person name="Kuzmanovic N."/>
        </authorList>
    </citation>
    <scope>NUCLEOTIDE SEQUENCE</scope>
    <source>
        <strain evidence="3">C6.5</strain>
        <strain evidence="1">Colt5.8</strain>
        <plasmid evidence="2">pC6.5b</plasmid>
        <plasmid evidence="3">pC6.5c</plasmid>
        <plasmid evidence="1">pColt5.8a</plasmid>
    </source>
</reference>
<dbReference type="EMBL" id="MK318971">
    <property type="protein sequence ID" value="QCL09680.1"/>
    <property type="molecule type" value="Genomic_DNA"/>
</dbReference>
<sequence>MGFVNWRVVGIFRSHSRCDDGVFQGQYEPWVSFAIELFDREIEAFCRRSLFAIVA</sequence>
<dbReference type="EMBL" id="MK318987">
    <property type="protein sequence ID" value="QCL10316.1"/>
    <property type="molecule type" value="Genomic_DNA"/>
</dbReference>
<proteinExistence type="predicted"/>
<gene>
    <name evidence="1" type="ORF">pC5.8a_188</name>
    <name evidence="2" type="ORF">pC6.5b_422</name>
    <name evidence="3" type="ORF">pC6.5c_578</name>
</gene>